<gene>
    <name evidence="1" type="ORF">ACH49W_25400</name>
</gene>
<reference evidence="1 2" key="1">
    <citation type="submission" date="2024-10" db="EMBL/GenBank/DDBJ databases">
        <title>The Natural Products Discovery Center: Release of the First 8490 Sequenced Strains for Exploring Actinobacteria Biosynthetic Diversity.</title>
        <authorList>
            <person name="Kalkreuter E."/>
            <person name="Kautsar S.A."/>
            <person name="Yang D."/>
            <person name="Bader C.D."/>
            <person name="Teijaro C.N."/>
            <person name="Fluegel L."/>
            <person name="Davis C.M."/>
            <person name="Simpson J.R."/>
            <person name="Lauterbach L."/>
            <person name="Steele A.D."/>
            <person name="Gui C."/>
            <person name="Meng S."/>
            <person name="Li G."/>
            <person name="Viehrig K."/>
            <person name="Ye F."/>
            <person name="Su P."/>
            <person name="Kiefer A.F."/>
            <person name="Nichols A."/>
            <person name="Cepeda A.J."/>
            <person name="Yan W."/>
            <person name="Fan B."/>
            <person name="Jiang Y."/>
            <person name="Adhikari A."/>
            <person name="Zheng C.-J."/>
            <person name="Schuster L."/>
            <person name="Cowan T.M."/>
            <person name="Smanski M.J."/>
            <person name="Chevrette M.G."/>
            <person name="De Carvalho L.P.S."/>
            <person name="Shen B."/>
        </authorList>
    </citation>
    <scope>NUCLEOTIDE SEQUENCE [LARGE SCALE GENOMIC DNA]</scope>
    <source>
        <strain evidence="1 2">NPDC019275</strain>
    </source>
</reference>
<accession>A0ABW7X6I7</accession>
<name>A0ABW7X6I7_9NOCA</name>
<evidence type="ECO:0000313" key="2">
    <source>
        <dbReference type="Proteomes" id="UP001611415"/>
    </source>
</evidence>
<proteinExistence type="predicted"/>
<comment type="caution">
    <text evidence="1">The sequence shown here is derived from an EMBL/GenBank/DDBJ whole genome shotgun (WGS) entry which is preliminary data.</text>
</comment>
<dbReference type="EMBL" id="JBIRYO010000018">
    <property type="protein sequence ID" value="MFI2476734.1"/>
    <property type="molecule type" value="Genomic_DNA"/>
</dbReference>
<dbReference type="RefSeq" id="WP_364827761.1">
    <property type="nucleotide sequence ID" value="NZ_JBFAYM010000031.1"/>
</dbReference>
<dbReference type="Proteomes" id="UP001611415">
    <property type="component" value="Unassembled WGS sequence"/>
</dbReference>
<evidence type="ECO:0000313" key="1">
    <source>
        <dbReference type="EMBL" id="MFI2476734.1"/>
    </source>
</evidence>
<keyword evidence="2" id="KW-1185">Reference proteome</keyword>
<protein>
    <submittedName>
        <fullName evidence="1">Uncharacterized protein</fullName>
    </submittedName>
</protein>
<organism evidence="1 2">
    <name type="scientific">Nocardia xishanensis</name>
    <dbReference type="NCBI Taxonomy" id="238964"/>
    <lineage>
        <taxon>Bacteria</taxon>
        <taxon>Bacillati</taxon>
        <taxon>Actinomycetota</taxon>
        <taxon>Actinomycetes</taxon>
        <taxon>Mycobacteriales</taxon>
        <taxon>Nocardiaceae</taxon>
        <taxon>Nocardia</taxon>
    </lineage>
</organism>
<sequence>MAFDFNVDVELTDANDPASVQFINMTIESAPAGSDRLLGEWRGASVFVPAESGEFDWDDRPGAGTAFVFDGASADARLVLGLLDFRAPGGGLPGRGTSGAGSITDPDDPQFLGDIKWRIT</sequence>